<evidence type="ECO:0000256" key="7">
    <source>
        <dbReference type="ARBA" id="ARBA00022801"/>
    </source>
</evidence>
<dbReference type="GO" id="GO:0004523">
    <property type="term" value="F:RNA-DNA hybrid ribonuclease activity"/>
    <property type="evidence" value="ECO:0007669"/>
    <property type="project" value="UniProtKB-EC"/>
</dbReference>
<dbReference type="InterPro" id="IPR002156">
    <property type="entry name" value="RNaseH_domain"/>
</dbReference>
<keyword evidence="6" id="KW-0255">Endonuclease</keyword>
<evidence type="ECO:0000256" key="2">
    <source>
        <dbReference type="ARBA" id="ARBA00005300"/>
    </source>
</evidence>
<comment type="catalytic activity">
    <reaction evidence="1">
        <text>Endonucleolytic cleavage to 5'-phosphomonoester.</text>
        <dbReference type="EC" id="3.1.26.4"/>
    </reaction>
</comment>
<dbReference type="GO" id="GO:0046872">
    <property type="term" value="F:metal ion binding"/>
    <property type="evidence" value="ECO:0007669"/>
    <property type="project" value="UniProtKB-KW"/>
</dbReference>
<accession>A0A397JIK3</accession>
<dbReference type="GO" id="GO:0043137">
    <property type="term" value="P:DNA replication, removal of RNA primer"/>
    <property type="evidence" value="ECO:0007669"/>
    <property type="project" value="TreeGrafter"/>
</dbReference>
<reference evidence="9 10" key="1">
    <citation type="submission" date="2018-08" db="EMBL/GenBank/DDBJ databases">
        <title>Genome and evolution of the arbuscular mycorrhizal fungus Diversispora epigaea (formerly Glomus versiforme) and its bacterial endosymbionts.</title>
        <authorList>
            <person name="Sun X."/>
            <person name="Fei Z."/>
            <person name="Harrison M."/>
        </authorList>
    </citation>
    <scope>NUCLEOTIDE SEQUENCE [LARGE SCALE GENOMIC DNA]</scope>
    <source>
        <strain evidence="9 10">IT104</strain>
    </source>
</reference>
<dbReference type="OrthoDB" id="417320at2759"/>
<dbReference type="STRING" id="1348612.A0A397JIK3"/>
<dbReference type="Proteomes" id="UP000266861">
    <property type="component" value="Unassembled WGS sequence"/>
</dbReference>
<organism evidence="9 10">
    <name type="scientific">Diversispora epigaea</name>
    <dbReference type="NCBI Taxonomy" id="1348612"/>
    <lineage>
        <taxon>Eukaryota</taxon>
        <taxon>Fungi</taxon>
        <taxon>Fungi incertae sedis</taxon>
        <taxon>Mucoromycota</taxon>
        <taxon>Glomeromycotina</taxon>
        <taxon>Glomeromycetes</taxon>
        <taxon>Diversisporales</taxon>
        <taxon>Diversisporaceae</taxon>
        <taxon>Diversispora</taxon>
    </lineage>
</organism>
<dbReference type="InterPro" id="IPR050092">
    <property type="entry name" value="RNase_H"/>
</dbReference>
<dbReference type="GO" id="GO:0003676">
    <property type="term" value="F:nucleic acid binding"/>
    <property type="evidence" value="ECO:0007669"/>
    <property type="project" value="InterPro"/>
</dbReference>
<gene>
    <name evidence="9" type="ORF">Glove_30g3</name>
</gene>
<dbReference type="PROSITE" id="PS50879">
    <property type="entry name" value="RNASE_H_1"/>
    <property type="match status" value="1"/>
</dbReference>
<dbReference type="Gene3D" id="3.30.420.10">
    <property type="entry name" value="Ribonuclease H-like superfamily/Ribonuclease H"/>
    <property type="match status" value="1"/>
</dbReference>
<dbReference type="PANTHER" id="PTHR10642:SF26">
    <property type="entry name" value="RIBONUCLEASE H1"/>
    <property type="match status" value="1"/>
</dbReference>
<evidence type="ECO:0000256" key="5">
    <source>
        <dbReference type="ARBA" id="ARBA00022723"/>
    </source>
</evidence>
<dbReference type="EC" id="3.1.26.4" evidence="3"/>
<evidence type="ECO:0000256" key="3">
    <source>
        <dbReference type="ARBA" id="ARBA00012180"/>
    </source>
</evidence>
<evidence type="ECO:0000313" key="9">
    <source>
        <dbReference type="EMBL" id="RHZ87831.1"/>
    </source>
</evidence>
<dbReference type="PANTHER" id="PTHR10642">
    <property type="entry name" value="RIBONUCLEASE H1"/>
    <property type="match status" value="1"/>
</dbReference>
<dbReference type="InterPro" id="IPR012337">
    <property type="entry name" value="RNaseH-like_sf"/>
</dbReference>
<feature type="domain" description="RNase H type-1" evidence="8">
    <location>
        <begin position="158"/>
        <end position="320"/>
    </location>
</feature>
<evidence type="ECO:0000259" key="8">
    <source>
        <dbReference type="PROSITE" id="PS50879"/>
    </source>
</evidence>
<dbReference type="EMBL" id="PQFF01000028">
    <property type="protein sequence ID" value="RHZ87831.1"/>
    <property type="molecule type" value="Genomic_DNA"/>
</dbReference>
<dbReference type="InterPro" id="IPR036397">
    <property type="entry name" value="RNaseH_sf"/>
</dbReference>
<keyword evidence="7" id="KW-0378">Hydrolase</keyword>
<evidence type="ECO:0000256" key="1">
    <source>
        <dbReference type="ARBA" id="ARBA00000077"/>
    </source>
</evidence>
<evidence type="ECO:0000256" key="4">
    <source>
        <dbReference type="ARBA" id="ARBA00022722"/>
    </source>
</evidence>
<proteinExistence type="inferred from homology"/>
<keyword evidence="10" id="KW-1185">Reference proteome</keyword>
<keyword evidence="5" id="KW-0479">Metal-binding</keyword>
<evidence type="ECO:0000256" key="6">
    <source>
        <dbReference type="ARBA" id="ARBA00022759"/>
    </source>
</evidence>
<keyword evidence="4" id="KW-0540">Nuclease</keyword>
<dbReference type="AlphaFoldDB" id="A0A397JIK3"/>
<protein>
    <recommendedName>
        <fullName evidence="3">ribonuclease H</fullName>
        <ecNumber evidence="3">3.1.26.4</ecNumber>
    </recommendedName>
</protein>
<evidence type="ECO:0000313" key="10">
    <source>
        <dbReference type="Proteomes" id="UP000266861"/>
    </source>
</evidence>
<name>A0A397JIK3_9GLOM</name>
<comment type="similarity">
    <text evidence="2">Belongs to the RNase H family.</text>
</comment>
<dbReference type="SUPFAM" id="SSF53098">
    <property type="entry name" value="Ribonuclease H-like"/>
    <property type="match status" value="1"/>
</dbReference>
<dbReference type="Pfam" id="PF00075">
    <property type="entry name" value="RNase_H"/>
    <property type="match status" value="1"/>
</dbReference>
<comment type="caution">
    <text evidence="9">The sequence shown here is derived from an EMBL/GenBank/DDBJ whole genome shotgun (WGS) entry which is preliminary data.</text>
</comment>
<sequence length="899" mass="104638">MVTIPHSTGPIIGKVTRERKDNEQQITIRHYLNEIEQDKTRSPLIACEGCTLKEPIIEGPLSNRVETTLQYCSIPANIKNISYLPTRYSAYSVSKAEDKRRKLRTVISPNSLVTYHNNLPKTIQYKSLDHHIDNLTFLENIIESDGETIGYMRNIIQRYKNLEVYTDGSLKKSIRQNVPLGQQTMGFGVVCIIHVVKTIELICITNDTVPQQFTWKGKIEGPPSSTRAELWGILSIIWVASHKSTIKIYTDSESSIKSITGYMNGRKGKHWSNYSNPIILQTIKELILTKELIVDLEKIAAHQGHQYNEQADQLAKEGADSMSIFTINMEYIKSQQFHFKWNNTDIDAGIHQELNINVLRTRTHRSNFIKKKSEVETVTSWFTQHRIYNWLNRNIRNETNWQLSAQIWHNTKITNTVTNSKDSSSRAFSLKLLNEELPTMSNLNLRKSEIYKEKTCTFCNKYKETNTHVFMCGDQGKILKIAFRSVIKKLYFNEKGNQGLSDLMEKINRGHFMKINHNREVMGTQPTDRFEFNDLARGLIPNSIYKLIRSKVSSTEVTHQGHQYNEQADQLAKEGADSMSIFTINMEYIKSQQFHFKWNNTDIDAGIKDFIKKKSEVETVTSWFTQHRIYNWLNRNIRNETNWQLSAQIWHNTKITNTVTNSKDSSSRAFSLKLLNEELPTMSNLNLRKSEIYKEKTCPFCNKYKETNTHVFMCGDQGKILKTAFRSVIKKLYFNEKGNQGLSDLMEKINRGHFMKINHNREVMGTQPTDRFEFNDLARGLIPNSIYKLIRSKVSSTEVSRNMVLNIFWEWKTLLYNRWKTRCKEFLVWEDQNKIKESDKRSKGKRAYINPEYLEEKKQLITIAKNIVNYTIDSLYRFNYNVLSNINFCLDLGGAVASQ</sequence>